<keyword evidence="2" id="KW-0808">Transferase</keyword>
<protein>
    <recommendedName>
        <fullName evidence="1">transketolase</fullName>
        <ecNumber evidence="1">2.2.1.1</ecNumber>
    </recommendedName>
</protein>
<dbReference type="PaxDb" id="10029-XP_007626340.1"/>
<dbReference type="InterPro" id="IPR051424">
    <property type="entry name" value="Transketolase-like"/>
</dbReference>
<evidence type="ECO:0000256" key="2">
    <source>
        <dbReference type="ARBA" id="ARBA00022679"/>
    </source>
</evidence>
<organism evidence="7 8">
    <name type="scientific">Cricetulus griseus</name>
    <name type="common">Chinese hamster</name>
    <name type="synonym">Cricetulus barabensis griseus</name>
    <dbReference type="NCBI Taxonomy" id="10029"/>
    <lineage>
        <taxon>Eukaryota</taxon>
        <taxon>Metazoa</taxon>
        <taxon>Chordata</taxon>
        <taxon>Craniata</taxon>
        <taxon>Vertebrata</taxon>
        <taxon>Euteleostomi</taxon>
        <taxon>Mammalia</taxon>
        <taxon>Eutheria</taxon>
        <taxon>Euarchontoglires</taxon>
        <taxon>Glires</taxon>
        <taxon>Rodentia</taxon>
        <taxon>Myomorpha</taxon>
        <taxon>Muroidea</taxon>
        <taxon>Cricetidae</taxon>
        <taxon>Cricetinae</taxon>
        <taxon>Cricetulus</taxon>
    </lineage>
</organism>
<dbReference type="AlphaFoldDB" id="G3HSU9"/>
<dbReference type="GO" id="GO:0004802">
    <property type="term" value="F:transketolase activity"/>
    <property type="evidence" value="ECO:0007669"/>
    <property type="project" value="UniProtKB-EC"/>
</dbReference>
<dbReference type="SUPFAM" id="SSF52922">
    <property type="entry name" value="TK C-terminal domain-like"/>
    <property type="match status" value="1"/>
</dbReference>
<evidence type="ECO:0000256" key="1">
    <source>
        <dbReference type="ARBA" id="ARBA00013152"/>
    </source>
</evidence>
<evidence type="ECO:0000259" key="6">
    <source>
        <dbReference type="Pfam" id="PF02780"/>
    </source>
</evidence>
<dbReference type="Gene3D" id="3.40.50.920">
    <property type="match status" value="1"/>
</dbReference>
<evidence type="ECO:0000256" key="5">
    <source>
        <dbReference type="ARBA" id="ARBA00023052"/>
    </source>
</evidence>
<reference evidence="8" key="1">
    <citation type="journal article" date="2011" name="Nat. Biotechnol.">
        <title>The genomic sequence of the Chinese hamster ovary (CHO)-K1 cell line.</title>
        <authorList>
            <person name="Xu X."/>
            <person name="Nagarajan H."/>
            <person name="Lewis N.E."/>
            <person name="Pan S."/>
            <person name="Cai Z."/>
            <person name="Liu X."/>
            <person name="Chen W."/>
            <person name="Xie M."/>
            <person name="Wang W."/>
            <person name="Hammond S."/>
            <person name="Andersen M.R."/>
            <person name="Neff N."/>
            <person name="Passarelli B."/>
            <person name="Koh W."/>
            <person name="Fan H.C."/>
            <person name="Wang J."/>
            <person name="Gui Y."/>
            <person name="Lee K.H."/>
            <person name="Betenbaugh M.J."/>
            <person name="Quake S.R."/>
            <person name="Famili I."/>
            <person name="Palsson B.O."/>
            <person name="Wang J."/>
        </authorList>
    </citation>
    <scope>NUCLEOTIDE SEQUENCE [LARGE SCALE GENOMIC DNA]</scope>
    <source>
        <strain evidence="8">CHO K1 cell line</strain>
    </source>
</reference>
<feature type="domain" description="Transketolase C-terminal" evidence="6">
    <location>
        <begin position="18"/>
        <end position="93"/>
    </location>
</feature>
<dbReference type="STRING" id="10029.G3HSU9"/>
<keyword evidence="3" id="KW-0479">Metal-binding</keyword>
<evidence type="ECO:0000256" key="3">
    <source>
        <dbReference type="ARBA" id="ARBA00022723"/>
    </source>
</evidence>
<dbReference type="Pfam" id="PF02780">
    <property type="entry name" value="Transketolase_C"/>
    <property type="match status" value="1"/>
</dbReference>
<accession>G3HSU9</accession>
<evidence type="ECO:0000256" key="4">
    <source>
        <dbReference type="ARBA" id="ARBA00022842"/>
    </source>
</evidence>
<dbReference type="EMBL" id="JH000676">
    <property type="protein sequence ID" value="EGV92076.1"/>
    <property type="molecule type" value="Genomic_DNA"/>
</dbReference>
<keyword evidence="5" id="KW-0786">Thiamine pyrophosphate</keyword>
<dbReference type="PANTHER" id="PTHR43195">
    <property type="entry name" value="TRANSKETOLASE"/>
    <property type="match status" value="1"/>
</dbReference>
<keyword evidence="4" id="KW-0460">Magnesium</keyword>
<sequence>MCFIRTRQAETFQIGQAKVVCHSENDKVTIIGAGLTLQEALLAADELSKEAVSIHVIDLFTIKLLDTVTIISNAKATSGRIITVEEHYPEGVFDALGMVL</sequence>
<dbReference type="InterPro" id="IPR033248">
    <property type="entry name" value="Transketolase_C"/>
</dbReference>
<evidence type="ECO:0000313" key="8">
    <source>
        <dbReference type="Proteomes" id="UP000001075"/>
    </source>
</evidence>
<evidence type="ECO:0000313" key="7">
    <source>
        <dbReference type="EMBL" id="EGV92076.1"/>
    </source>
</evidence>
<name>G3HSU9_CRIGR</name>
<dbReference type="InParanoid" id="G3HSU9"/>
<proteinExistence type="predicted"/>
<dbReference type="PANTHER" id="PTHR43195:SF2">
    <property type="entry name" value="TRANSKETOLASE-LIKE PROTEIN 1"/>
    <property type="match status" value="1"/>
</dbReference>
<dbReference type="Proteomes" id="UP000001075">
    <property type="component" value="Unassembled WGS sequence"/>
</dbReference>
<dbReference type="InterPro" id="IPR009014">
    <property type="entry name" value="Transketo_C/PFOR_II"/>
</dbReference>
<dbReference type="GO" id="GO:0030976">
    <property type="term" value="F:thiamine pyrophosphate binding"/>
    <property type="evidence" value="ECO:0007669"/>
    <property type="project" value="TreeGrafter"/>
</dbReference>
<gene>
    <name evidence="7" type="ORF">I79_013947</name>
</gene>
<dbReference type="EC" id="2.2.1.1" evidence="1"/>
<dbReference type="GO" id="GO:0046872">
    <property type="term" value="F:metal ion binding"/>
    <property type="evidence" value="ECO:0007669"/>
    <property type="project" value="UniProtKB-KW"/>
</dbReference>
<dbReference type="eggNOG" id="KOG0523">
    <property type="taxonomic scope" value="Eukaryota"/>
</dbReference>